<evidence type="ECO:0000256" key="1">
    <source>
        <dbReference type="ARBA" id="ARBA00004123"/>
    </source>
</evidence>
<comment type="subcellular location">
    <subcellularLocation>
        <location evidence="1">Nucleus</location>
    </subcellularLocation>
</comment>
<dbReference type="GO" id="GO:0003700">
    <property type="term" value="F:DNA-binding transcription factor activity"/>
    <property type="evidence" value="ECO:0007669"/>
    <property type="project" value="TreeGrafter"/>
</dbReference>
<feature type="region of interest" description="Disordered" evidence="9">
    <location>
        <begin position="249"/>
        <end position="292"/>
    </location>
</feature>
<name>A0A0A9X071_LYGHE</name>
<evidence type="ECO:0000256" key="8">
    <source>
        <dbReference type="PROSITE-ProRule" id="PRU00042"/>
    </source>
</evidence>
<gene>
    <name evidence="11" type="primary">PLAG1_1</name>
    <name evidence="11" type="ORF">CM83_58613</name>
</gene>
<dbReference type="PROSITE" id="PS50157">
    <property type="entry name" value="ZINC_FINGER_C2H2_2"/>
    <property type="match status" value="7"/>
</dbReference>
<dbReference type="AlphaFoldDB" id="A0A0A9X071"/>
<evidence type="ECO:0000256" key="5">
    <source>
        <dbReference type="ARBA" id="ARBA00022833"/>
    </source>
</evidence>
<dbReference type="PANTHER" id="PTHR24404:SF114">
    <property type="entry name" value="KLUMPFUSS, ISOFORM B-RELATED"/>
    <property type="match status" value="1"/>
</dbReference>
<sequence length="308" mass="35521">MEESTSKQESCPFCHEVHTGPCGVVTPPEARGGDSRAPARREKDRSSCTFLCEVCSKMFNTRRKLAAHRYTHSGLKPFVCDNCSKRFTSKFKLVRHLLIHSNAPLYHCNLCTRAFHRKDHLKTHLRTHGPQKTINCDTCSKKYSCEASFKRHRAYHAAQEGHLVCQLCRYQAKNKEDILYHLKTHSGSRTLKTQEDKKYKCPNCDRKFFTQKDVRRHSVVHTGRRDYLCQYCPQRFGRRDHLVRHIRIRHSGSGEDEGEEAGEAAEQPDRGMDTHVDTLSPPPRTSDPLPDFSSVFIKLESNFKPEPP</sequence>
<keyword evidence="6" id="KW-0238">DNA-binding</keyword>
<dbReference type="SMART" id="SM00355">
    <property type="entry name" value="ZnF_C2H2"/>
    <property type="match status" value="7"/>
</dbReference>
<keyword evidence="3" id="KW-0677">Repeat</keyword>
<dbReference type="SUPFAM" id="SSF57667">
    <property type="entry name" value="beta-beta-alpha zinc fingers"/>
    <property type="match status" value="3"/>
</dbReference>
<dbReference type="GO" id="GO:0008270">
    <property type="term" value="F:zinc ion binding"/>
    <property type="evidence" value="ECO:0007669"/>
    <property type="project" value="UniProtKB-KW"/>
</dbReference>
<protein>
    <submittedName>
        <fullName evidence="11">Zinc finger protein PLAG1</fullName>
    </submittedName>
</protein>
<evidence type="ECO:0000259" key="10">
    <source>
        <dbReference type="PROSITE" id="PS50157"/>
    </source>
</evidence>
<feature type="compositionally biased region" description="Acidic residues" evidence="9">
    <location>
        <begin position="254"/>
        <end position="263"/>
    </location>
</feature>
<evidence type="ECO:0000256" key="7">
    <source>
        <dbReference type="ARBA" id="ARBA00023242"/>
    </source>
</evidence>
<dbReference type="PROSITE" id="PS00028">
    <property type="entry name" value="ZINC_FINGER_C2H2_1"/>
    <property type="match status" value="6"/>
</dbReference>
<dbReference type="InterPro" id="IPR050589">
    <property type="entry name" value="Ikaros_C2H2-ZF"/>
</dbReference>
<evidence type="ECO:0000256" key="3">
    <source>
        <dbReference type="ARBA" id="ARBA00022737"/>
    </source>
</evidence>
<keyword evidence="7" id="KW-0539">Nucleus</keyword>
<dbReference type="GO" id="GO:0005634">
    <property type="term" value="C:nucleus"/>
    <property type="evidence" value="ECO:0007669"/>
    <property type="project" value="UniProtKB-SubCell"/>
</dbReference>
<feature type="domain" description="C2H2-type" evidence="10">
    <location>
        <begin position="199"/>
        <end position="226"/>
    </location>
</feature>
<evidence type="ECO:0000256" key="2">
    <source>
        <dbReference type="ARBA" id="ARBA00022723"/>
    </source>
</evidence>
<evidence type="ECO:0000256" key="6">
    <source>
        <dbReference type="ARBA" id="ARBA00023125"/>
    </source>
</evidence>
<dbReference type="PANTHER" id="PTHR24404">
    <property type="entry name" value="ZINC FINGER PROTEIN"/>
    <property type="match status" value="1"/>
</dbReference>
<proteinExistence type="predicted"/>
<dbReference type="GO" id="GO:0000978">
    <property type="term" value="F:RNA polymerase II cis-regulatory region sequence-specific DNA binding"/>
    <property type="evidence" value="ECO:0007669"/>
    <property type="project" value="TreeGrafter"/>
</dbReference>
<feature type="domain" description="C2H2-type" evidence="10">
    <location>
        <begin position="163"/>
        <end position="190"/>
    </location>
</feature>
<reference evidence="11" key="2">
    <citation type="submission" date="2014-07" db="EMBL/GenBank/DDBJ databases">
        <authorList>
            <person name="Hull J."/>
        </authorList>
    </citation>
    <scope>NUCLEOTIDE SEQUENCE</scope>
</reference>
<dbReference type="Pfam" id="PF00096">
    <property type="entry name" value="zf-C2H2"/>
    <property type="match status" value="5"/>
</dbReference>
<evidence type="ECO:0000256" key="9">
    <source>
        <dbReference type="SAM" id="MobiDB-lite"/>
    </source>
</evidence>
<organism evidence="11">
    <name type="scientific">Lygus hesperus</name>
    <name type="common">Western plant bug</name>
    <dbReference type="NCBI Taxonomy" id="30085"/>
    <lineage>
        <taxon>Eukaryota</taxon>
        <taxon>Metazoa</taxon>
        <taxon>Ecdysozoa</taxon>
        <taxon>Arthropoda</taxon>
        <taxon>Hexapoda</taxon>
        <taxon>Insecta</taxon>
        <taxon>Pterygota</taxon>
        <taxon>Neoptera</taxon>
        <taxon>Paraneoptera</taxon>
        <taxon>Hemiptera</taxon>
        <taxon>Heteroptera</taxon>
        <taxon>Panheteroptera</taxon>
        <taxon>Cimicomorpha</taxon>
        <taxon>Miridae</taxon>
        <taxon>Mirini</taxon>
        <taxon>Lygus</taxon>
    </lineage>
</organism>
<feature type="domain" description="C2H2-type" evidence="10">
    <location>
        <begin position="78"/>
        <end position="105"/>
    </location>
</feature>
<feature type="domain" description="C2H2-type" evidence="10">
    <location>
        <begin position="106"/>
        <end position="133"/>
    </location>
</feature>
<feature type="domain" description="C2H2-type" evidence="10">
    <location>
        <begin position="134"/>
        <end position="161"/>
    </location>
</feature>
<accession>A0A0A9X071</accession>
<feature type="domain" description="C2H2-type" evidence="10">
    <location>
        <begin position="50"/>
        <end position="77"/>
    </location>
</feature>
<feature type="domain" description="C2H2-type" evidence="10">
    <location>
        <begin position="227"/>
        <end position="255"/>
    </location>
</feature>
<feature type="compositionally biased region" description="Basic and acidic residues" evidence="9">
    <location>
        <begin position="267"/>
        <end position="276"/>
    </location>
</feature>
<evidence type="ECO:0000313" key="11">
    <source>
        <dbReference type="EMBL" id="JAG12158.1"/>
    </source>
</evidence>
<keyword evidence="4 8" id="KW-0863">Zinc-finger</keyword>
<evidence type="ECO:0000256" key="4">
    <source>
        <dbReference type="ARBA" id="ARBA00022771"/>
    </source>
</evidence>
<keyword evidence="2" id="KW-0479">Metal-binding</keyword>
<dbReference type="InterPro" id="IPR036236">
    <property type="entry name" value="Znf_C2H2_sf"/>
</dbReference>
<dbReference type="EMBL" id="GBHO01031446">
    <property type="protein sequence ID" value="JAG12158.1"/>
    <property type="molecule type" value="Transcribed_RNA"/>
</dbReference>
<keyword evidence="5" id="KW-0862">Zinc</keyword>
<reference evidence="11" key="1">
    <citation type="journal article" date="2014" name="PLoS ONE">
        <title>Transcriptome-Based Identification of ABC Transporters in the Western Tarnished Plant Bug Lygus hesperus.</title>
        <authorList>
            <person name="Hull J.J."/>
            <person name="Chaney K."/>
            <person name="Geib S.M."/>
            <person name="Fabrick J.A."/>
            <person name="Brent C.S."/>
            <person name="Walsh D."/>
            <person name="Lavine L.C."/>
        </authorList>
    </citation>
    <scope>NUCLEOTIDE SEQUENCE</scope>
</reference>
<dbReference type="Gene3D" id="3.30.160.60">
    <property type="entry name" value="Classic Zinc Finger"/>
    <property type="match status" value="6"/>
</dbReference>
<dbReference type="GO" id="GO:0006357">
    <property type="term" value="P:regulation of transcription by RNA polymerase II"/>
    <property type="evidence" value="ECO:0007669"/>
    <property type="project" value="TreeGrafter"/>
</dbReference>
<dbReference type="FunFam" id="3.30.160.60:FF:000256">
    <property type="entry name" value="PLAG1 like zinc finger 2"/>
    <property type="match status" value="1"/>
</dbReference>
<dbReference type="FunFam" id="3.30.160.60:FF:000100">
    <property type="entry name" value="Zinc finger 45-like"/>
    <property type="match status" value="1"/>
</dbReference>
<dbReference type="InterPro" id="IPR013087">
    <property type="entry name" value="Znf_C2H2_type"/>
</dbReference>